<sequence>MSAATDGPVIDQALSSFSDMMAADGYVLSWTPAEAESIVVRIDATPEACADCLVPAPVMQAIMTQALAETPYSVDHVVLPSEAAHG</sequence>
<dbReference type="Proteomes" id="UP000276888">
    <property type="component" value="Chromosome"/>
</dbReference>
<keyword evidence="2" id="KW-1185">Reference proteome</keyword>
<dbReference type="RefSeq" id="WP_127096770.1">
    <property type="nucleotide sequence ID" value="NZ_CP031423.1"/>
</dbReference>
<evidence type="ECO:0000313" key="2">
    <source>
        <dbReference type="Proteomes" id="UP000276888"/>
    </source>
</evidence>
<gene>
    <name evidence="1" type="ORF">CVS47_02982</name>
</gene>
<protein>
    <recommendedName>
        <fullName evidence="3">NIF system FeS cluster assembly NifU C-terminal domain-containing protein</fullName>
    </recommendedName>
</protein>
<reference evidence="1 2" key="1">
    <citation type="submission" date="2018-08" db="EMBL/GenBank/DDBJ databases">
        <title>Microbacterium lemovicicum sp. nov., a bacterium isolated from a natural uranium-rich soil.</title>
        <authorList>
            <person name="ORTET P."/>
        </authorList>
    </citation>
    <scope>NUCLEOTIDE SEQUENCE [LARGE SCALE GENOMIC DNA]</scope>
    <source>
        <strain evidence="1 2">Viu22</strain>
    </source>
</reference>
<dbReference type="EMBL" id="CP031423">
    <property type="protein sequence ID" value="AZS38329.1"/>
    <property type="molecule type" value="Genomic_DNA"/>
</dbReference>
<dbReference type="KEGG" id="mlv:CVS47_02982"/>
<proteinExistence type="predicted"/>
<dbReference type="AlphaFoldDB" id="A0A3Q9J0C6"/>
<dbReference type="OrthoDB" id="5194609at2"/>
<organism evidence="1 2">
    <name type="scientific">Microbacterium lemovicicum</name>
    <dbReference type="NCBI Taxonomy" id="1072463"/>
    <lineage>
        <taxon>Bacteria</taxon>
        <taxon>Bacillati</taxon>
        <taxon>Actinomycetota</taxon>
        <taxon>Actinomycetes</taxon>
        <taxon>Micrococcales</taxon>
        <taxon>Microbacteriaceae</taxon>
        <taxon>Microbacterium</taxon>
    </lineage>
</organism>
<name>A0A3Q9J0C6_9MICO</name>
<accession>A0A3Q9J0C6</accession>
<evidence type="ECO:0008006" key="3">
    <source>
        <dbReference type="Google" id="ProtNLM"/>
    </source>
</evidence>
<evidence type="ECO:0000313" key="1">
    <source>
        <dbReference type="EMBL" id="AZS38329.1"/>
    </source>
</evidence>